<evidence type="ECO:0000256" key="2">
    <source>
        <dbReference type="ARBA" id="ARBA00022527"/>
    </source>
</evidence>
<evidence type="ECO:0000256" key="6">
    <source>
        <dbReference type="ARBA" id="ARBA00023136"/>
    </source>
</evidence>
<keyword evidence="3" id="KW-0812">Transmembrane</keyword>
<feature type="region of interest" description="Disordered" evidence="8">
    <location>
        <begin position="143"/>
        <end position="185"/>
    </location>
</feature>
<comment type="caution">
    <text evidence="9">The sequence shown here is derived from an EMBL/GenBank/DDBJ whole genome shotgun (WGS) entry which is preliminary data.</text>
</comment>
<dbReference type="PANTHER" id="PTHR27009">
    <property type="entry name" value="RUST RESISTANCE KINASE LR10-RELATED"/>
    <property type="match status" value="1"/>
</dbReference>
<evidence type="ECO:0000256" key="3">
    <source>
        <dbReference type="ARBA" id="ARBA00022692"/>
    </source>
</evidence>
<protein>
    <submittedName>
        <fullName evidence="9">Uncharacterized protein</fullName>
    </submittedName>
</protein>
<keyword evidence="2" id="KW-0418">Kinase</keyword>
<keyword evidence="2" id="KW-0723">Serine/threonine-protein kinase</keyword>
<organism evidence="9 10">
    <name type="scientific">Ziziphus jujuba var. spinosa</name>
    <dbReference type="NCBI Taxonomy" id="714518"/>
    <lineage>
        <taxon>Eukaryota</taxon>
        <taxon>Viridiplantae</taxon>
        <taxon>Streptophyta</taxon>
        <taxon>Embryophyta</taxon>
        <taxon>Tracheophyta</taxon>
        <taxon>Spermatophyta</taxon>
        <taxon>Magnoliopsida</taxon>
        <taxon>eudicotyledons</taxon>
        <taxon>Gunneridae</taxon>
        <taxon>Pentapetalae</taxon>
        <taxon>rosids</taxon>
        <taxon>fabids</taxon>
        <taxon>Rosales</taxon>
        <taxon>Rhamnaceae</taxon>
        <taxon>Paliureae</taxon>
        <taxon>Ziziphus</taxon>
    </lineage>
</organism>
<dbReference type="GO" id="GO:0004674">
    <property type="term" value="F:protein serine/threonine kinase activity"/>
    <property type="evidence" value="ECO:0007669"/>
    <property type="project" value="UniProtKB-KW"/>
</dbReference>
<sequence length="185" mass="20979">MNPSDRPTMNKVKDMLEGEVESLQMPPKPFVCPQVQPVNDEGLKSNSRCSAPASNDDSEEITEIIESWEDHTSQIYFPSWIYDHFKEGNEIEMGDATEDESKIRKKMIIVALWCIQMNPNDRPTMSKVKEMLEGDVESLQMRPKPFVCPQEKPANDEGVKSDSRYSTTASCPDDSEEISQIIESS</sequence>
<dbReference type="Gene3D" id="1.10.510.10">
    <property type="entry name" value="Transferase(Phosphotransferase) domain 1"/>
    <property type="match status" value="1"/>
</dbReference>
<dbReference type="AlphaFoldDB" id="A0A978VG91"/>
<keyword evidence="4" id="KW-0732">Signal</keyword>
<evidence type="ECO:0000256" key="5">
    <source>
        <dbReference type="ARBA" id="ARBA00022989"/>
    </source>
</evidence>
<proteinExistence type="predicted"/>
<evidence type="ECO:0000256" key="1">
    <source>
        <dbReference type="ARBA" id="ARBA00004479"/>
    </source>
</evidence>
<dbReference type="InterPro" id="IPR045874">
    <property type="entry name" value="LRK10/LRL21-25-like"/>
</dbReference>
<feature type="region of interest" description="Disordered" evidence="8">
    <location>
        <begin position="38"/>
        <end position="58"/>
    </location>
</feature>
<dbReference type="Proteomes" id="UP000813462">
    <property type="component" value="Unassembled WGS sequence"/>
</dbReference>
<evidence type="ECO:0000313" key="9">
    <source>
        <dbReference type="EMBL" id="KAH7529380.1"/>
    </source>
</evidence>
<feature type="compositionally biased region" description="Polar residues" evidence="8">
    <location>
        <begin position="44"/>
        <end position="53"/>
    </location>
</feature>
<keyword evidence="6" id="KW-0472">Membrane</keyword>
<dbReference type="EMBL" id="JAEACU010000005">
    <property type="protein sequence ID" value="KAH7529380.1"/>
    <property type="molecule type" value="Genomic_DNA"/>
</dbReference>
<accession>A0A978VG91</accession>
<dbReference type="InterPro" id="IPR011009">
    <property type="entry name" value="Kinase-like_dom_sf"/>
</dbReference>
<evidence type="ECO:0000313" key="10">
    <source>
        <dbReference type="Proteomes" id="UP000813462"/>
    </source>
</evidence>
<evidence type="ECO:0000256" key="4">
    <source>
        <dbReference type="ARBA" id="ARBA00022729"/>
    </source>
</evidence>
<comment type="subcellular location">
    <subcellularLocation>
        <location evidence="1">Membrane</location>
        <topology evidence="1">Single-pass type I membrane protein</topology>
    </subcellularLocation>
</comment>
<reference evidence="9" key="1">
    <citation type="journal article" date="2021" name="Front. Plant Sci.">
        <title>Chromosome-Scale Genome Assembly for Chinese Sour Jujube and Insights Into Its Genome Evolution and Domestication Signature.</title>
        <authorList>
            <person name="Shen L.-Y."/>
            <person name="Luo H."/>
            <person name="Wang X.-L."/>
            <person name="Wang X.-M."/>
            <person name="Qiu X.-J."/>
            <person name="Liu H."/>
            <person name="Zhou S.-S."/>
            <person name="Jia K.-H."/>
            <person name="Nie S."/>
            <person name="Bao Y.-T."/>
            <person name="Zhang R.-G."/>
            <person name="Yun Q.-Z."/>
            <person name="Chai Y.-H."/>
            <person name="Lu J.-Y."/>
            <person name="Li Y."/>
            <person name="Zhao S.-W."/>
            <person name="Mao J.-F."/>
            <person name="Jia S.-G."/>
            <person name="Mao Y.-M."/>
        </authorList>
    </citation>
    <scope>NUCLEOTIDE SEQUENCE</scope>
    <source>
        <strain evidence="9">AT0</strain>
        <tissue evidence="9">Leaf</tissue>
    </source>
</reference>
<dbReference type="SUPFAM" id="SSF56112">
    <property type="entry name" value="Protein kinase-like (PK-like)"/>
    <property type="match status" value="1"/>
</dbReference>
<feature type="compositionally biased region" description="Basic and acidic residues" evidence="8">
    <location>
        <begin position="153"/>
        <end position="163"/>
    </location>
</feature>
<keyword evidence="7" id="KW-0325">Glycoprotein</keyword>
<keyword evidence="5" id="KW-1133">Transmembrane helix</keyword>
<evidence type="ECO:0000256" key="7">
    <source>
        <dbReference type="ARBA" id="ARBA00023180"/>
    </source>
</evidence>
<dbReference type="GO" id="GO:0016020">
    <property type="term" value="C:membrane"/>
    <property type="evidence" value="ECO:0007669"/>
    <property type="project" value="UniProtKB-SubCell"/>
</dbReference>
<gene>
    <name evidence="9" type="ORF">FEM48_Zijuj05G0178200</name>
</gene>
<evidence type="ECO:0000256" key="8">
    <source>
        <dbReference type="SAM" id="MobiDB-lite"/>
    </source>
</evidence>
<name>A0A978VG91_ZIZJJ</name>
<keyword evidence="2" id="KW-0808">Transferase</keyword>